<proteinExistence type="predicted"/>
<name>A0A554JDP7_9BACT</name>
<organism evidence="2 3">
    <name type="scientific">Candidatus Doudnabacteria bacterium Gr01-1014_77</name>
    <dbReference type="NCBI Taxonomy" id="2017133"/>
    <lineage>
        <taxon>Bacteria</taxon>
        <taxon>Candidatus Doudnaibacteriota</taxon>
    </lineage>
</organism>
<protein>
    <recommendedName>
        <fullName evidence="4">Prepilin-type N-terminal cleavage/methylation domain-containing protein</fullName>
    </recommendedName>
</protein>
<keyword evidence="1" id="KW-0812">Transmembrane</keyword>
<accession>A0A554JDP7</accession>
<gene>
    <name evidence="2" type="ORF">G01um101477_81</name>
</gene>
<dbReference type="AlphaFoldDB" id="A0A554JDP7"/>
<dbReference type="InterPro" id="IPR012902">
    <property type="entry name" value="N_methyl_site"/>
</dbReference>
<sequence>MKNTKQNQKGFTLIEAIVATALFAVTVSSIMGVYLSTLKINRRTDVIRSASENARYISGFITKEIRNGQIDYYGPWNAPCSGTISSSASSLSLVNTDNEHLCFYLGDESGFSSSSGTNLWLIKNNLAAVKVNSNNVTINNLVFYVSPTYNPYSTGSNAQPRVTIIGNVTATSGSQDTITIPIQATVSIPTYDISAGP</sequence>
<dbReference type="PROSITE" id="PS00409">
    <property type="entry name" value="PROKAR_NTER_METHYL"/>
    <property type="match status" value="1"/>
</dbReference>
<evidence type="ECO:0008006" key="4">
    <source>
        <dbReference type="Google" id="ProtNLM"/>
    </source>
</evidence>
<evidence type="ECO:0000313" key="3">
    <source>
        <dbReference type="Proteomes" id="UP000319613"/>
    </source>
</evidence>
<evidence type="ECO:0000313" key="2">
    <source>
        <dbReference type="EMBL" id="TSC66424.1"/>
    </source>
</evidence>
<comment type="caution">
    <text evidence="2">The sequence shown here is derived from an EMBL/GenBank/DDBJ whole genome shotgun (WGS) entry which is preliminary data.</text>
</comment>
<dbReference type="EMBL" id="VMFF01000005">
    <property type="protein sequence ID" value="TSC66424.1"/>
    <property type="molecule type" value="Genomic_DNA"/>
</dbReference>
<dbReference type="NCBIfam" id="TIGR02532">
    <property type="entry name" value="IV_pilin_GFxxxE"/>
    <property type="match status" value="1"/>
</dbReference>
<evidence type="ECO:0000256" key="1">
    <source>
        <dbReference type="SAM" id="Phobius"/>
    </source>
</evidence>
<keyword evidence="1" id="KW-1133">Transmembrane helix</keyword>
<feature type="transmembrane region" description="Helical" evidence="1">
    <location>
        <begin position="12"/>
        <end position="35"/>
    </location>
</feature>
<reference evidence="2 3" key="1">
    <citation type="submission" date="2017-07" db="EMBL/GenBank/DDBJ databases">
        <title>Mechanisms for carbon and nitrogen cycling indicate functional differentiation within the Candidate Phyla Radiation.</title>
        <authorList>
            <person name="Danczak R.E."/>
            <person name="Johnston M.D."/>
            <person name="Kenah C."/>
            <person name="Slattery M."/>
            <person name="Wrighton K.C."/>
            <person name="Wilkins M.J."/>
        </authorList>
    </citation>
    <scope>NUCLEOTIDE SEQUENCE [LARGE SCALE GENOMIC DNA]</scope>
    <source>
        <strain evidence="2">Gr01-1014_77</strain>
    </source>
</reference>
<keyword evidence="1" id="KW-0472">Membrane</keyword>
<dbReference type="Pfam" id="PF07963">
    <property type="entry name" value="N_methyl"/>
    <property type="match status" value="1"/>
</dbReference>
<dbReference type="Proteomes" id="UP000319613">
    <property type="component" value="Unassembled WGS sequence"/>
</dbReference>